<dbReference type="Proteomes" id="UP000070414">
    <property type="component" value="Unassembled WGS sequence"/>
</dbReference>
<protein>
    <submittedName>
        <fullName evidence="4">Xanthine phosphoribosyltransferase</fullName>
    </submittedName>
</protein>
<keyword evidence="1 4" id="KW-0328">Glycosyltransferase</keyword>
<dbReference type="InterPro" id="IPR029057">
    <property type="entry name" value="PRTase-like"/>
</dbReference>
<accession>A0A133UTL3</accession>
<organism evidence="4 5">
    <name type="scientific">candidate division MSBL1 archaeon SCGC-AAA259I14</name>
    <dbReference type="NCBI Taxonomy" id="1698268"/>
    <lineage>
        <taxon>Archaea</taxon>
        <taxon>Methanobacteriati</taxon>
        <taxon>Methanobacteriota</taxon>
        <taxon>candidate division MSBL1</taxon>
    </lineage>
</organism>
<sequence length="158" mass="18360">MDPECLTWHDIEKAIEALAVVIREEYDPDVIVGIARGGLVPSVRLSHLLNDLLMRVVHVKYYENVTETKEKPEIFWSDVEKLKGKVLIVDDVADTGSTLEVVLDHLKSRVEEDLRICTIAYKPSSKIEPDYYIYETEKWIIFPWEEAPVKRKVHKKQI</sequence>
<dbReference type="PANTHER" id="PTHR43363:SF1">
    <property type="entry name" value="HYPOXANTHINE-GUANINE PHOSPHORIBOSYLTRANSFERASE"/>
    <property type="match status" value="1"/>
</dbReference>
<keyword evidence="5" id="KW-1185">Reference proteome</keyword>
<keyword evidence="2 4" id="KW-0808">Transferase</keyword>
<dbReference type="PANTHER" id="PTHR43363">
    <property type="entry name" value="HYPOXANTHINE PHOSPHORIBOSYLTRANSFERASE"/>
    <property type="match status" value="1"/>
</dbReference>
<evidence type="ECO:0000256" key="2">
    <source>
        <dbReference type="ARBA" id="ARBA00022679"/>
    </source>
</evidence>
<gene>
    <name evidence="4" type="ORF">AKJ38_00780</name>
</gene>
<evidence type="ECO:0000256" key="1">
    <source>
        <dbReference type="ARBA" id="ARBA00022676"/>
    </source>
</evidence>
<dbReference type="SUPFAM" id="SSF53271">
    <property type="entry name" value="PRTase-like"/>
    <property type="match status" value="1"/>
</dbReference>
<dbReference type="EMBL" id="LHXS01000008">
    <property type="protein sequence ID" value="KXA97584.1"/>
    <property type="molecule type" value="Genomic_DNA"/>
</dbReference>
<evidence type="ECO:0000259" key="3">
    <source>
        <dbReference type="Pfam" id="PF00156"/>
    </source>
</evidence>
<reference evidence="4 5" key="1">
    <citation type="journal article" date="2016" name="Sci. Rep.">
        <title>Metabolic traits of an uncultured archaeal lineage -MSBL1- from brine pools of the Red Sea.</title>
        <authorList>
            <person name="Mwirichia R."/>
            <person name="Alam I."/>
            <person name="Rashid M."/>
            <person name="Vinu M."/>
            <person name="Ba-Alawi W."/>
            <person name="Anthony Kamau A."/>
            <person name="Kamanda Ngugi D."/>
            <person name="Goker M."/>
            <person name="Klenk H.P."/>
            <person name="Bajic V."/>
            <person name="Stingl U."/>
        </authorList>
    </citation>
    <scope>NUCLEOTIDE SEQUENCE [LARGE SCALE GENOMIC DNA]</scope>
    <source>
        <strain evidence="4">SCGC-AAA259I14</strain>
    </source>
</reference>
<dbReference type="GO" id="GO:0016757">
    <property type="term" value="F:glycosyltransferase activity"/>
    <property type="evidence" value="ECO:0007669"/>
    <property type="project" value="UniProtKB-KW"/>
</dbReference>
<feature type="domain" description="Phosphoribosyltransferase" evidence="3">
    <location>
        <begin position="7"/>
        <end position="146"/>
    </location>
</feature>
<comment type="caution">
    <text evidence="4">The sequence shown here is derived from an EMBL/GenBank/DDBJ whole genome shotgun (WGS) entry which is preliminary data.</text>
</comment>
<proteinExistence type="predicted"/>
<evidence type="ECO:0000313" key="5">
    <source>
        <dbReference type="Proteomes" id="UP000070414"/>
    </source>
</evidence>
<dbReference type="AlphaFoldDB" id="A0A133UTL3"/>
<dbReference type="Gene3D" id="3.40.50.2020">
    <property type="match status" value="1"/>
</dbReference>
<dbReference type="PATRIC" id="fig|1698268.3.peg.856"/>
<dbReference type="Pfam" id="PF00156">
    <property type="entry name" value="Pribosyltran"/>
    <property type="match status" value="1"/>
</dbReference>
<dbReference type="CDD" id="cd06223">
    <property type="entry name" value="PRTases_typeI"/>
    <property type="match status" value="1"/>
</dbReference>
<dbReference type="InterPro" id="IPR000836">
    <property type="entry name" value="PRTase_dom"/>
</dbReference>
<evidence type="ECO:0000313" key="4">
    <source>
        <dbReference type="EMBL" id="KXA97584.1"/>
    </source>
</evidence>
<name>A0A133UTL3_9EURY</name>